<dbReference type="EMBL" id="CAJHJT010000012">
    <property type="protein sequence ID" value="CAD6998214.1"/>
    <property type="molecule type" value="Genomic_DNA"/>
</dbReference>
<organism evidence="1 2">
    <name type="scientific">Ceratitis capitata</name>
    <name type="common">Mediterranean fruit fly</name>
    <name type="synonym">Tephritis capitata</name>
    <dbReference type="NCBI Taxonomy" id="7213"/>
    <lineage>
        <taxon>Eukaryota</taxon>
        <taxon>Metazoa</taxon>
        <taxon>Ecdysozoa</taxon>
        <taxon>Arthropoda</taxon>
        <taxon>Hexapoda</taxon>
        <taxon>Insecta</taxon>
        <taxon>Pterygota</taxon>
        <taxon>Neoptera</taxon>
        <taxon>Endopterygota</taxon>
        <taxon>Diptera</taxon>
        <taxon>Brachycera</taxon>
        <taxon>Muscomorpha</taxon>
        <taxon>Tephritoidea</taxon>
        <taxon>Tephritidae</taxon>
        <taxon>Ceratitis</taxon>
        <taxon>Ceratitis</taxon>
    </lineage>
</organism>
<dbReference type="Proteomes" id="UP000606786">
    <property type="component" value="Unassembled WGS sequence"/>
</dbReference>
<comment type="caution">
    <text evidence="1">The sequence shown here is derived from an EMBL/GenBank/DDBJ whole genome shotgun (WGS) entry which is preliminary data.</text>
</comment>
<evidence type="ECO:0000313" key="1">
    <source>
        <dbReference type="EMBL" id="CAD6998214.1"/>
    </source>
</evidence>
<reference evidence="1" key="1">
    <citation type="submission" date="2020-11" db="EMBL/GenBank/DDBJ databases">
        <authorList>
            <person name="Whitehead M."/>
        </authorList>
    </citation>
    <scope>NUCLEOTIDE SEQUENCE</scope>
    <source>
        <strain evidence="1">EGII</strain>
    </source>
</reference>
<name>A0A811UHA2_CERCA</name>
<sequence length="124" mass="13731">MQQRQMPYNTVGVSCALDGSAALITRHLHEQQQQVMLLIAAAATKRLKQQLGTDFMPRCEMKQINVHGEQQLLRYYLQPTTYIHIHLHIKLATTAATYNAPLCAGGEMLTVSGMQPAIAVISAQ</sequence>
<gene>
    <name evidence="1" type="ORF">CCAP1982_LOCUS6827</name>
</gene>
<dbReference type="AlphaFoldDB" id="A0A811UHA2"/>
<keyword evidence="2" id="KW-1185">Reference proteome</keyword>
<protein>
    <submittedName>
        <fullName evidence="1">(Mediterranean fruit fly) hypothetical protein</fullName>
    </submittedName>
</protein>
<proteinExistence type="predicted"/>
<dbReference type="PROSITE" id="PS51257">
    <property type="entry name" value="PROKAR_LIPOPROTEIN"/>
    <property type="match status" value="1"/>
</dbReference>
<evidence type="ECO:0000313" key="2">
    <source>
        <dbReference type="Proteomes" id="UP000606786"/>
    </source>
</evidence>
<accession>A0A811UHA2</accession>